<evidence type="ECO:0000313" key="3">
    <source>
        <dbReference type="Proteomes" id="UP001454036"/>
    </source>
</evidence>
<comment type="caution">
    <text evidence="2">The sequence shown here is derived from an EMBL/GenBank/DDBJ whole genome shotgun (WGS) entry which is preliminary data.</text>
</comment>
<gene>
    <name evidence="2" type="ORF">LIER_00396</name>
</gene>
<dbReference type="EMBL" id="BAABME010000031">
    <property type="protein sequence ID" value="GAA0138703.1"/>
    <property type="molecule type" value="Genomic_DNA"/>
</dbReference>
<feature type="coiled-coil region" evidence="1">
    <location>
        <begin position="201"/>
        <end position="235"/>
    </location>
</feature>
<organism evidence="2 3">
    <name type="scientific">Lithospermum erythrorhizon</name>
    <name type="common">Purple gromwell</name>
    <name type="synonym">Lithospermum officinale var. erythrorhizon</name>
    <dbReference type="NCBI Taxonomy" id="34254"/>
    <lineage>
        <taxon>Eukaryota</taxon>
        <taxon>Viridiplantae</taxon>
        <taxon>Streptophyta</taxon>
        <taxon>Embryophyta</taxon>
        <taxon>Tracheophyta</taxon>
        <taxon>Spermatophyta</taxon>
        <taxon>Magnoliopsida</taxon>
        <taxon>eudicotyledons</taxon>
        <taxon>Gunneridae</taxon>
        <taxon>Pentapetalae</taxon>
        <taxon>asterids</taxon>
        <taxon>lamiids</taxon>
        <taxon>Boraginales</taxon>
        <taxon>Boraginaceae</taxon>
        <taxon>Boraginoideae</taxon>
        <taxon>Lithospermeae</taxon>
        <taxon>Lithospermum</taxon>
    </lineage>
</organism>
<proteinExistence type="predicted"/>
<dbReference type="AlphaFoldDB" id="A0AAV3NIB7"/>
<name>A0AAV3NIB7_LITER</name>
<accession>A0AAV3NIB7</accession>
<keyword evidence="1" id="KW-0175">Coiled coil</keyword>
<keyword evidence="3" id="KW-1185">Reference proteome</keyword>
<evidence type="ECO:0000256" key="1">
    <source>
        <dbReference type="SAM" id="Coils"/>
    </source>
</evidence>
<reference evidence="2 3" key="1">
    <citation type="submission" date="2024-01" db="EMBL/GenBank/DDBJ databases">
        <title>The complete chloroplast genome sequence of Lithospermum erythrorhizon: insights into the phylogenetic relationship among Boraginaceae species and the maternal lineages of purple gromwells.</title>
        <authorList>
            <person name="Okada T."/>
            <person name="Watanabe K."/>
        </authorList>
    </citation>
    <scope>NUCLEOTIDE SEQUENCE [LARGE SCALE GENOMIC DNA]</scope>
</reference>
<evidence type="ECO:0000313" key="2">
    <source>
        <dbReference type="EMBL" id="GAA0138703.1"/>
    </source>
</evidence>
<sequence>MRQGGRLLGILFEIGSHWPQLVREFVCNVSEEIVDPASFMFHKVKHRGHVFRFSPALINKHYGMQNEGITRATLKMGDIIGELTGKTLSTWPTKGQLQASNLSLKYAVLHKAVIDNLVPTLNNTNVSEALDRILYVMGTDQQLNIDKDPHVLKKEDGLGEDAKSLTISDKLMKEKHVIDVKFNASNHTEPVLEEDVAEMLIKVYEKEQQRLKAEIQAKKVRVSELQAKIQALKTVIPPIVNDPPSTSIASLAEPAATETSVILFFWARF</sequence>
<protein>
    <submittedName>
        <fullName evidence="2">Uncharacterized protein</fullName>
    </submittedName>
</protein>
<dbReference type="Proteomes" id="UP001454036">
    <property type="component" value="Unassembled WGS sequence"/>
</dbReference>